<dbReference type="GO" id="GO:0052621">
    <property type="term" value="F:diguanylate cyclase activity"/>
    <property type="evidence" value="ECO:0007669"/>
    <property type="project" value="UniProtKB-EC"/>
</dbReference>
<dbReference type="PANTHER" id="PTHR45138">
    <property type="entry name" value="REGULATORY COMPONENTS OF SENSORY TRANSDUCTION SYSTEM"/>
    <property type="match status" value="1"/>
</dbReference>
<dbReference type="Pfam" id="PF07495">
    <property type="entry name" value="Y_Y_Y"/>
    <property type="match status" value="1"/>
</dbReference>
<dbReference type="InterPro" id="IPR015943">
    <property type="entry name" value="WD40/YVTN_repeat-like_dom_sf"/>
</dbReference>
<keyword evidence="5" id="KW-1185">Reference proteome</keyword>
<accession>A0ABV6Z5L5</accession>
<dbReference type="SMART" id="SM00267">
    <property type="entry name" value="GGDEF"/>
    <property type="match status" value="1"/>
</dbReference>
<dbReference type="NCBIfam" id="TIGR00254">
    <property type="entry name" value="GGDEF"/>
    <property type="match status" value="1"/>
</dbReference>
<evidence type="ECO:0000259" key="3">
    <source>
        <dbReference type="PROSITE" id="PS50887"/>
    </source>
</evidence>
<dbReference type="Pfam" id="PF00990">
    <property type="entry name" value="GGDEF"/>
    <property type="match status" value="1"/>
</dbReference>
<keyword evidence="2" id="KW-1133">Transmembrane helix</keyword>
<dbReference type="SUPFAM" id="SSF55073">
    <property type="entry name" value="Nucleotide cyclase"/>
    <property type="match status" value="1"/>
</dbReference>
<gene>
    <name evidence="4" type="ORF">ACFL27_26435</name>
</gene>
<proteinExistence type="predicted"/>
<organism evidence="4 5">
    <name type="scientific">candidate division CSSED10-310 bacterium</name>
    <dbReference type="NCBI Taxonomy" id="2855610"/>
    <lineage>
        <taxon>Bacteria</taxon>
        <taxon>Bacteria division CSSED10-310</taxon>
    </lineage>
</organism>
<reference evidence="4 5" key="1">
    <citation type="submission" date="2024-09" db="EMBL/GenBank/DDBJ databases">
        <title>Laminarin stimulates single cell rates of sulfate reduction while oxygen inhibits transcriptomic activity in coastal marine sediment.</title>
        <authorList>
            <person name="Lindsay M."/>
            <person name="Orcutt B."/>
            <person name="Emerson D."/>
            <person name="Stepanauskas R."/>
            <person name="D'Angelo T."/>
        </authorList>
    </citation>
    <scope>NUCLEOTIDE SEQUENCE [LARGE SCALE GENOMIC DNA]</scope>
    <source>
        <strain evidence="4">SAG AM-311-K15</strain>
    </source>
</reference>
<keyword evidence="4" id="KW-0808">Transferase</keyword>
<dbReference type="InterPro" id="IPR013783">
    <property type="entry name" value="Ig-like_fold"/>
</dbReference>
<comment type="caution">
    <text evidence="4">The sequence shown here is derived from an EMBL/GenBank/DDBJ whole genome shotgun (WGS) entry which is preliminary data.</text>
</comment>
<dbReference type="CDD" id="cd01949">
    <property type="entry name" value="GGDEF"/>
    <property type="match status" value="1"/>
</dbReference>
<evidence type="ECO:0000313" key="4">
    <source>
        <dbReference type="EMBL" id="MFC1853737.1"/>
    </source>
</evidence>
<keyword evidence="1" id="KW-0175">Coiled coil</keyword>
<dbReference type="EMBL" id="JBHPBY010000588">
    <property type="protein sequence ID" value="MFC1853737.1"/>
    <property type="molecule type" value="Genomic_DNA"/>
</dbReference>
<evidence type="ECO:0000256" key="2">
    <source>
        <dbReference type="SAM" id="Phobius"/>
    </source>
</evidence>
<keyword evidence="2" id="KW-0472">Membrane</keyword>
<dbReference type="PROSITE" id="PS50887">
    <property type="entry name" value="GGDEF"/>
    <property type="match status" value="1"/>
</dbReference>
<evidence type="ECO:0000256" key="1">
    <source>
        <dbReference type="SAM" id="Coils"/>
    </source>
</evidence>
<dbReference type="Proteomes" id="UP001594351">
    <property type="component" value="Unassembled WGS sequence"/>
</dbReference>
<dbReference type="InterPro" id="IPR043128">
    <property type="entry name" value="Rev_trsase/Diguanyl_cyclase"/>
</dbReference>
<dbReference type="EC" id="2.7.7.65" evidence="4"/>
<protein>
    <submittedName>
        <fullName evidence="4">Diguanylate cyclase</fullName>
        <ecNumber evidence="4">2.7.7.65</ecNumber>
    </submittedName>
</protein>
<feature type="non-terminal residue" evidence="4">
    <location>
        <position position="1"/>
    </location>
</feature>
<dbReference type="InterPro" id="IPR029787">
    <property type="entry name" value="Nucleotide_cyclase"/>
</dbReference>
<keyword evidence="4" id="KW-0548">Nucleotidyltransferase</keyword>
<feature type="transmembrane region" description="Helical" evidence="2">
    <location>
        <begin position="188"/>
        <end position="205"/>
    </location>
</feature>
<dbReference type="PANTHER" id="PTHR45138:SF9">
    <property type="entry name" value="DIGUANYLATE CYCLASE DGCM-RELATED"/>
    <property type="match status" value="1"/>
</dbReference>
<feature type="coiled-coil region" evidence="1">
    <location>
        <begin position="223"/>
        <end position="250"/>
    </location>
</feature>
<feature type="domain" description="GGDEF" evidence="3">
    <location>
        <begin position="278"/>
        <end position="414"/>
    </location>
</feature>
<dbReference type="InterPro" id="IPR050469">
    <property type="entry name" value="Diguanylate_Cyclase"/>
</dbReference>
<keyword evidence="2" id="KW-0812">Transmembrane</keyword>
<evidence type="ECO:0000313" key="5">
    <source>
        <dbReference type="Proteomes" id="UP001594351"/>
    </source>
</evidence>
<dbReference type="InterPro" id="IPR011123">
    <property type="entry name" value="Y_Y_Y"/>
</dbReference>
<dbReference type="Gene3D" id="2.130.10.10">
    <property type="entry name" value="YVTN repeat-like/Quinoprotein amine dehydrogenase"/>
    <property type="match status" value="1"/>
</dbReference>
<dbReference type="InterPro" id="IPR000160">
    <property type="entry name" value="GGDEF_dom"/>
</dbReference>
<dbReference type="Gene3D" id="3.30.70.270">
    <property type="match status" value="1"/>
</dbReference>
<name>A0ABV6Z5L5_UNCC1</name>
<sequence>CNKGIFSIRRQDLLNYTPGKSQLLSCQHYGTMDGMKSRECNGGIQPAGWKSRDGKLWFPTIKGVTVINPDDIKINKTPPPVVIEKIVVDDKTFDKFEKVFLPPEAEKFEFHYSGLSLYAPDKVLFKFIIVGLDRDWVEAGLRRIAYYTNIPPGDYTFIVRACNSDGIWNTTGASVSFQVAPYFYQTKWFYGMCIVLLLLSGWGAIKFRVRKHEVREKELEALVDERTKNLLEVTRQLEDANQELQKLSATDSLTGIANRRTFKDFLASEWKRSFRLKTPLALIMIDIDFFKLYNDTYGHQSGDECLKKVAKSIANSVNRPGDLAVRYGGEEFVVVLFNTDKEGGASLAEKIRLGIENLNIVHDKSPLGNRVTVSIGLAAFKPTIGLSVSDLIARADEALYLAKRKGRNCLVVAD</sequence>
<dbReference type="Gene3D" id="2.60.40.10">
    <property type="entry name" value="Immunoglobulins"/>
    <property type="match status" value="1"/>
</dbReference>